<name>A0A231GX32_9NOCA</name>
<dbReference type="AlphaFoldDB" id="A0A231GX32"/>
<dbReference type="Proteomes" id="UP000215506">
    <property type="component" value="Unassembled WGS sequence"/>
</dbReference>
<organism evidence="2 3">
    <name type="scientific">Nocardia cerradoensis</name>
    <dbReference type="NCBI Taxonomy" id="85688"/>
    <lineage>
        <taxon>Bacteria</taxon>
        <taxon>Bacillati</taxon>
        <taxon>Actinomycetota</taxon>
        <taxon>Actinomycetes</taxon>
        <taxon>Mycobacteriales</taxon>
        <taxon>Nocardiaceae</taxon>
        <taxon>Nocardia</taxon>
    </lineage>
</organism>
<reference evidence="2 3" key="1">
    <citation type="submission" date="2017-07" db="EMBL/GenBank/DDBJ databases">
        <title>First draft Genome Sequence of Nocardia cerradoensis isolated from human infection.</title>
        <authorList>
            <person name="Carrasco G."/>
        </authorList>
    </citation>
    <scope>NUCLEOTIDE SEQUENCE [LARGE SCALE GENOMIC DNA]</scope>
    <source>
        <strain evidence="2 3">CNM20130759</strain>
    </source>
</reference>
<evidence type="ECO:0000313" key="2">
    <source>
        <dbReference type="EMBL" id="OXR41174.1"/>
    </source>
</evidence>
<keyword evidence="1" id="KW-1133">Transmembrane helix</keyword>
<dbReference type="EMBL" id="NGAF01000022">
    <property type="protein sequence ID" value="OXR41174.1"/>
    <property type="molecule type" value="Genomic_DNA"/>
</dbReference>
<protein>
    <submittedName>
        <fullName evidence="2">Uncharacterized protein</fullName>
    </submittedName>
</protein>
<sequence length="89" mass="9450">MGSQLGYILFNILQFVRWAGIIIIAIAGMTLLISEGVKSKLSPGKVLGVAASAIVAAILFWILPTVVNYARVDSNRIVPDQPVGGVYGH</sequence>
<comment type="caution">
    <text evidence="2">The sequence shown here is derived from an EMBL/GenBank/DDBJ whole genome shotgun (WGS) entry which is preliminary data.</text>
</comment>
<gene>
    <name evidence="2" type="ORF">B7C42_06770</name>
</gene>
<keyword evidence="1" id="KW-0472">Membrane</keyword>
<feature type="transmembrane region" description="Helical" evidence="1">
    <location>
        <begin position="46"/>
        <end position="63"/>
    </location>
</feature>
<evidence type="ECO:0000256" key="1">
    <source>
        <dbReference type="SAM" id="Phobius"/>
    </source>
</evidence>
<dbReference type="RefSeq" id="WP_036509625.1">
    <property type="nucleotide sequence ID" value="NZ_JAAXOR010000002.1"/>
</dbReference>
<keyword evidence="1" id="KW-0812">Transmembrane</keyword>
<accession>A0A231GX32</accession>
<evidence type="ECO:0000313" key="3">
    <source>
        <dbReference type="Proteomes" id="UP000215506"/>
    </source>
</evidence>
<feature type="transmembrane region" description="Helical" evidence="1">
    <location>
        <begin position="15"/>
        <end position="34"/>
    </location>
</feature>
<keyword evidence="3" id="KW-1185">Reference proteome</keyword>
<proteinExistence type="predicted"/>